<dbReference type="WBParaSite" id="ACRNAN_scaffold6262.g6346.t1">
    <property type="protein sequence ID" value="ACRNAN_scaffold6262.g6346.t1"/>
    <property type="gene ID" value="ACRNAN_scaffold6262.g6346"/>
</dbReference>
<dbReference type="GO" id="GO:0006680">
    <property type="term" value="P:glucosylceramide catabolic process"/>
    <property type="evidence" value="ECO:0007669"/>
    <property type="project" value="TreeGrafter"/>
</dbReference>
<feature type="domain" description="Glycosyl hydrolase family 30 TIM-barrel" evidence="7">
    <location>
        <begin position="73"/>
        <end position="130"/>
    </location>
</feature>
<evidence type="ECO:0000256" key="1">
    <source>
        <dbReference type="ARBA" id="ARBA00001013"/>
    </source>
</evidence>
<name>A0A914E8E2_9BILA</name>
<dbReference type="GO" id="GO:0016020">
    <property type="term" value="C:membrane"/>
    <property type="evidence" value="ECO:0007669"/>
    <property type="project" value="GOC"/>
</dbReference>
<evidence type="ECO:0000313" key="10">
    <source>
        <dbReference type="WBParaSite" id="ACRNAN_scaffold6262.g6346.t1"/>
    </source>
</evidence>
<dbReference type="InterPro" id="IPR017853">
    <property type="entry name" value="GH"/>
</dbReference>
<dbReference type="InterPro" id="IPR033452">
    <property type="entry name" value="GH30_C"/>
</dbReference>
<dbReference type="EC" id="3.2.1.45" evidence="3 6"/>
<organism evidence="9 10">
    <name type="scientific">Acrobeloides nanus</name>
    <dbReference type="NCBI Taxonomy" id="290746"/>
    <lineage>
        <taxon>Eukaryota</taxon>
        <taxon>Metazoa</taxon>
        <taxon>Ecdysozoa</taxon>
        <taxon>Nematoda</taxon>
        <taxon>Chromadorea</taxon>
        <taxon>Rhabditida</taxon>
        <taxon>Tylenchina</taxon>
        <taxon>Cephalobomorpha</taxon>
        <taxon>Cephaloboidea</taxon>
        <taxon>Cephalobidae</taxon>
        <taxon>Acrobeloides</taxon>
    </lineage>
</organism>
<accession>A0A914E8E2</accession>
<dbReference type="Pfam" id="PF17189">
    <property type="entry name" value="Glyco_hydro_30C"/>
    <property type="match status" value="1"/>
</dbReference>
<proteinExistence type="inferred from homology"/>
<evidence type="ECO:0000256" key="5">
    <source>
        <dbReference type="ARBA" id="ARBA00022801"/>
    </source>
</evidence>
<keyword evidence="4" id="KW-0732">Signal</keyword>
<evidence type="ECO:0000256" key="6">
    <source>
        <dbReference type="RuleBase" id="RU361188"/>
    </source>
</evidence>
<keyword evidence="9" id="KW-1185">Reference proteome</keyword>
<keyword evidence="6" id="KW-0443">Lipid metabolism</keyword>
<protein>
    <recommendedName>
        <fullName evidence="3 6">Glucosylceramidase</fullName>
        <ecNumber evidence="3 6">3.2.1.45</ecNumber>
    </recommendedName>
</protein>
<dbReference type="Proteomes" id="UP000887540">
    <property type="component" value="Unplaced"/>
</dbReference>
<dbReference type="Pfam" id="PF02055">
    <property type="entry name" value="Glyco_hydro_30"/>
    <property type="match status" value="1"/>
</dbReference>
<sequence>MLMDDNHYSYDEQHTRYDCVERYSDDVYGDPEARKMVDGLAIHWYADGTKPNTAALIAAHEKYPDKFLLYSETLNSWVIGWTDMNMCLDPNGLPSWIDLQLEAPIIVSNASDEFEKQPMYYALGHVVKFIVPNSTIIGLDWENPVPELIGTAAITPSGEHVIFLNNRDNSTSHTVTVYNNQGGWTSLTLEPKSFTTIVYNATGGYPSINSNTIYSQLNTADGKWTNIDGTAQGCYVCEVKT</sequence>
<dbReference type="PANTHER" id="PTHR11069:SF23">
    <property type="entry name" value="LYSOSOMAL ACID GLUCOSYLCERAMIDASE"/>
    <property type="match status" value="1"/>
</dbReference>
<reference evidence="10" key="1">
    <citation type="submission" date="2022-11" db="UniProtKB">
        <authorList>
            <consortium name="WormBaseParasite"/>
        </authorList>
    </citation>
    <scope>IDENTIFICATION</scope>
</reference>
<keyword evidence="6" id="KW-0746">Sphingolipid metabolism</keyword>
<comment type="similarity">
    <text evidence="2 6">Belongs to the glycosyl hydrolase 30 family.</text>
</comment>
<dbReference type="PANTHER" id="PTHR11069">
    <property type="entry name" value="GLUCOSYLCERAMIDASE"/>
    <property type="match status" value="1"/>
</dbReference>
<keyword evidence="6" id="KW-0326">Glycosidase</keyword>
<dbReference type="GO" id="GO:0004348">
    <property type="term" value="F:glucosylceramidase activity"/>
    <property type="evidence" value="ECO:0007669"/>
    <property type="project" value="UniProtKB-EC"/>
</dbReference>
<evidence type="ECO:0000259" key="7">
    <source>
        <dbReference type="Pfam" id="PF02055"/>
    </source>
</evidence>
<dbReference type="InterPro" id="IPR001139">
    <property type="entry name" value="Glyco_hydro_30"/>
</dbReference>
<dbReference type="AlphaFoldDB" id="A0A914E8E2"/>
<dbReference type="Gene3D" id="3.20.20.80">
    <property type="entry name" value="Glycosidases"/>
    <property type="match status" value="1"/>
</dbReference>
<evidence type="ECO:0000259" key="8">
    <source>
        <dbReference type="Pfam" id="PF17189"/>
    </source>
</evidence>
<dbReference type="SUPFAM" id="SSF51445">
    <property type="entry name" value="(Trans)glycosidases"/>
    <property type="match status" value="1"/>
</dbReference>
<evidence type="ECO:0000313" key="9">
    <source>
        <dbReference type="Proteomes" id="UP000887540"/>
    </source>
</evidence>
<evidence type="ECO:0000256" key="4">
    <source>
        <dbReference type="ARBA" id="ARBA00022729"/>
    </source>
</evidence>
<keyword evidence="5 6" id="KW-0378">Hydrolase</keyword>
<dbReference type="InterPro" id="IPR033453">
    <property type="entry name" value="Glyco_hydro_30_TIM-barrel"/>
</dbReference>
<evidence type="ECO:0000256" key="3">
    <source>
        <dbReference type="ARBA" id="ARBA00012658"/>
    </source>
</evidence>
<evidence type="ECO:0000256" key="2">
    <source>
        <dbReference type="ARBA" id="ARBA00005382"/>
    </source>
</evidence>
<feature type="domain" description="Glycosyl hydrolase family 30 beta sandwich" evidence="8">
    <location>
        <begin position="146"/>
        <end position="197"/>
    </location>
</feature>
<comment type="catalytic activity">
    <reaction evidence="1">
        <text>a beta-D-glucosyl-(1&lt;-&gt;1')-N-acylsphing-4-enine + H2O = an N-acylsphing-4-enine + D-glucose</text>
        <dbReference type="Rhea" id="RHEA:13269"/>
        <dbReference type="ChEBI" id="CHEBI:4167"/>
        <dbReference type="ChEBI" id="CHEBI:15377"/>
        <dbReference type="ChEBI" id="CHEBI:22801"/>
        <dbReference type="ChEBI" id="CHEBI:52639"/>
        <dbReference type="EC" id="3.2.1.45"/>
    </reaction>
    <physiologicalReaction direction="left-to-right" evidence="1">
        <dbReference type="Rhea" id="RHEA:13270"/>
    </physiologicalReaction>
</comment>